<evidence type="ECO:0000313" key="4">
    <source>
        <dbReference type="WBParaSite" id="nOo.2.0.1.t00844-RA"/>
    </source>
</evidence>
<evidence type="ECO:0000313" key="2">
    <source>
        <dbReference type="EMBL" id="VDK62937.1"/>
    </source>
</evidence>
<name>A0A182DYU1_ONCOC</name>
<sequence length="312" mass="33803">MFRLEQKGEVSGVSFEQVVSGFGSRNQKGAVSNLTQRTSATTRHYGGQHIVSSQVPAGVLPPGQPQPLVNGNAGQPPQQPISFAIPSVDSAHPPHTTNQYPTVTRMPPRNLPNPSMQFAAGEAHVEGARPQQGNHQITIHTARYQTQPVQTQQNYPTSQLTYPTAPPSSMYNSNAIYSAHNFIPNSPQSFYYPPVVAPVYSYFPPAQPADYINPAAAAAARMNVGYNQNPFLIQATAAATPPAAPPTTTTASGISSIPQQPPQQLTKTKKILSIVDPMTNEVTNKDHIIRSEKEQQQMMQQNVENADIGKFK</sequence>
<feature type="region of interest" description="Disordered" evidence="1">
    <location>
        <begin position="87"/>
        <end position="116"/>
    </location>
</feature>
<reference evidence="4" key="1">
    <citation type="submission" date="2016-06" db="UniProtKB">
        <authorList>
            <consortium name="WormBaseParasite"/>
        </authorList>
    </citation>
    <scope>IDENTIFICATION</scope>
</reference>
<protein>
    <submittedName>
        <fullName evidence="4">ZM domain-containing protein</fullName>
    </submittedName>
</protein>
<dbReference type="OrthoDB" id="5858616at2759"/>
<proteinExistence type="predicted"/>
<feature type="region of interest" description="Disordered" evidence="1">
    <location>
        <begin position="240"/>
        <end position="265"/>
    </location>
</feature>
<feature type="compositionally biased region" description="Low complexity" evidence="1">
    <location>
        <begin position="240"/>
        <end position="251"/>
    </location>
</feature>
<organism evidence="4">
    <name type="scientific">Onchocerca ochengi</name>
    <name type="common">Filarial nematode worm</name>
    <dbReference type="NCBI Taxonomy" id="42157"/>
    <lineage>
        <taxon>Eukaryota</taxon>
        <taxon>Metazoa</taxon>
        <taxon>Ecdysozoa</taxon>
        <taxon>Nematoda</taxon>
        <taxon>Chromadorea</taxon>
        <taxon>Rhabditida</taxon>
        <taxon>Spirurina</taxon>
        <taxon>Spiruromorpha</taxon>
        <taxon>Filarioidea</taxon>
        <taxon>Onchocercidae</taxon>
        <taxon>Onchocerca</taxon>
    </lineage>
</organism>
<dbReference type="Proteomes" id="UP000271087">
    <property type="component" value="Unassembled WGS sequence"/>
</dbReference>
<evidence type="ECO:0000313" key="3">
    <source>
        <dbReference type="Proteomes" id="UP000271087"/>
    </source>
</evidence>
<dbReference type="AlphaFoldDB" id="A0A182DYU1"/>
<dbReference type="EMBL" id="UYRW01000091">
    <property type="protein sequence ID" value="VDK62937.1"/>
    <property type="molecule type" value="Genomic_DNA"/>
</dbReference>
<evidence type="ECO:0000256" key="1">
    <source>
        <dbReference type="SAM" id="MobiDB-lite"/>
    </source>
</evidence>
<gene>
    <name evidence="2" type="ORF">NOO_LOCUS844</name>
</gene>
<keyword evidence="3" id="KW-1185">Reference proteome</keyword>
<dbReference type="WBParaSite" id="nOo.2.0.1.t00844-RA">
    <property type="protein sequence ID" value="nOo.2.0.1.t00844-RA"/>
    <property type="gene ID" value="nOo.2.0.1.g00844"/>
</dbReference>
<dbReference type="STRING" id="42157.A0A182DYU1"/>
<accession>A0A182DYU1</accession>
<reference evidence="2 3" key="2">
    <citation type="submission" date="2018-08" db="EMBL/GenBank/DDBJ databases">
        <authorList>
            <person name="Laetsch R D."/>
            <person name="Stevens L."/>
            <person name="Kumar S."/>
            <person name="Blaxter L. M."/>
        </authorList>
    </citation>
    <scope>NUCLEOTIDE SEQUENCE [LARGE SCALE GENOMIC DNA]</scope>
</reference>